<feature type="transmembrane region" description="Helical" evidence="2">
    <location>
        <begin position="439"/>
        <end position="465"/>
    </location>
</feature>
<evidence type="ECO:0000313" key="3">
    <source>
        <dbReference type="EMBL" id="MBF1657022.1"/>
    </source>
</evidence>
<feature type="region of interest" description="Disordered" evidence="1">
    <location>
        <begin position="282"/>
        <end position="312"/>
    </location>
</feature>
<evidence type="ECO:0000256" key="2">
    <source>
        <dbReference type="SAM" id="Phobius"/>
    </source>
</evidence>
<feature type="region of interest" description="Disordered" evidence="1">
    <location>
        <begin position="1"/>
        <end position="21"/>
    </location>
</feature>
<reference evidence="3" key="1">
    <citation type="submission" date="2020-04" db="EMBL/GenBank/DDBJ databases">
        <title>Deep metagenomics examines the oral microbiome during advanced dental caries in children, revealing novel taxa and co-occurrences with host molecules.</title>
        <authorList>
            <person name="Baker J.L."/>
            <person name="Morton J.T."/>
            <person name="Dinis M."/>
            <person name="Alvarez R."/>
            <person name="Tran N.C."/>
            <person name="Knight R."/>
            <person name="Edlund A."/>
        </authorList>
    </citation>
    <scope>NUCLEOTIDE SEQUENCE</scope>
    <source>
        <strain evidence="3">JCVI_39_bin.18</strain>
    </source>
</reference>
<dbReference type="AlphaFoldDB" id="A0A930L673"/>
<evidence type="ECO:0000313" key="4">
    <source>
        <dbReference type="Proteomes" id="UP000770330"/>
    </source>
</evidence>
<evidence type="ECO:0000256" key="1">
    <source>
        <dbReference type="SAM" id="MobiDB-lite"/>
    </source>
</evidence>
<name>A0A930L673_9MICC</name>
<feature type="compositionally biased region" description="Basic and acidic residues" evidence="1">
    <location>
        <begin position="295"/>
        <end position="305"/>
    </location>
</feature>
<feature type="transmembrane region" description="Helical" evidence="2">
    <location>
        <begin position="330"/>
        <end position="348"/>
    </location>
</feature>
<accession>A0A930L673</accession>
<feature type="compositionally biased region" description="Basic and acidic residues" evidence="1">
    <location>
        <begin position="534"/>
        <end position="550"/>
    </location>
</feature>
<feature type="compositionally biased region" description="Basic and acidic residues" evidence="1">
    <location>
        <begin position="507"/>
        <end position="524"/>
    </location>
</feature>
<keyword evidence="2" id="KW-1133">Transmembrane helix</keyword>
<keyword evidence="2" id="KW-0472">Membrane</keyword>
<feature type="transmembrane region" description="Helical" evidence="2">
    <location>
        <begin position="97"/>
        <end position="115"/>
    </location>
</feature>
<protein>
    <submittedName>
        <fullName evidence="3">ABC transporter permease</fullName>
    </submittedName>
</protein>
<feature type="transmembrane region" description="Helical" evidence="2">
    <location>
        <begin position="393"/>
        <end position="419"/>
    </location>
</feature>
<feature type="transmembrane region" description="Helical" evidence="2">
    <location>
        <begin position="127"/>
        <end position="150"/>
    </location>
</feature>
<feature type="transmembrane region" description="Helical" evidence="2">
    <location>
        <begin position="57"/>
        <end position="77"/>
    </location>
</feature>
<dbReference type="Proteomes" id="UP000770330">
    <property type="component" value="Unassembled WGS sequence"/>
</dbReference>
<keyword evidence="2" id="KW-0812">Transmembrane</keyword>
<proteinExistence type="predicted"/>
<gene>
    <name evidence="3" type="ORF">HXO61_03700</name>
</gene>
<feature type="transmembrane region" description="Helical" evidence="2">
    <location>
        <begin position="360"/>
        <end position="386"/>
    </location>
</feature>
<feature type="transmembrane region" description="Helical" evidence="2">
    <location>
        <begin position="170"/>
        <end position="191"/>
    </location>
</feature>
<organism evidence="3 4">
    <name type="scientific">Rothia mucilaginosa</name>
    <dbReference type="NCBI Taxonomy" id="43675"/>
    <lineage>
        <taxon>Bacteria</taxon>
        <taxon>Bacillati</taxon>
        <taxon>Actinomycetota</taxon>
        <taxon>Actinomycetes</taxon>
        <taxon>Micrococcales</taxon>
        <taxon>Micrococcaceae</taxon>
        <taxon>Rothia</taxon>
    </lineage>
</organism>
<dbReference type="EMBL" id="JABZXO010000006">
    <property type="protein sequence ID" value="MBF1657022.1"/>
    <property type="molecule type" value="Genomic_DNA"/>
</dbReference>
<feature type="region of interest" description="Disordered" evidence="1">
    <location>
        <begin position="507"/>
        <end position="563"/>
    </location>
</feature>
<comment type="caution">
    <text evidence="3">The sequence shown here is derived from an EMBL/GenBank/DDBJ whole genome shotgun (WGS) entry which is preliminary data.</text>
</comment>
<sequence length="563" mass="62348">MHPASEPAHESSSQTSPGAAKRTYDERAAFEEAKRNLGIVGEREQEFNRGLELLGKAYSIGMTLILVYFLLDAYQILVTAGRSVNIGSFLSYALPKVLTDAIVVVPFLWIVLGWVKDGYINPRRLMMLYLLLCSLSGVLSFAGVFGMAQVLFPAFTALDPASHPAAASSIVTQALVAVITAGSAVLMFLLTRPAVGAVPSRAVIRKQMWAIEENTSGAEDEEELTREDVLRQLEKEEGPVKDSTEQLLRELSADYALSNDPAEKNRLLDEIQQVQRAQKAGVKPNFGGASAGEAGKPHEQAHGGEKATAGSTAPAVPKVVLPPRPKALRGVVRCFIALMVVEASHGIFQSMIYERSLDDVGLWAGYILSETLFILVVHAIPMFVLWRLWRGRTWAYVVIFIGFAFIAIKGLIDFVNTFLTTGYLSRLMDGTQTWSSQQYATYVLSRNVADTLITLLSTLIVVLLLSRSTRMYVAAARLARLNAREQVNAGDGWIVVHQDAETRAHLEEEQTRWEEKEANRRAEEAAAQQYKTTRRTDARRNSRSEQRGYKDTSVYTEEGYRLN</sequence>